<protein>
    <submittedName>
        <fullName evidence="1">Uncharacterized protein</fullName>
    </submittedName>
</protein>
<name>A0A2P2QWD6_RHIMU</name>
<dbReference type="AlphaFoldDB" id="A0A2P2QWD6"/>
<evidence type="ECO:0000313" key="1">
    <source>
        <dbReference type="EMBL" id="MBX71306.1"/>
    </source>
</evidence>
<organism evidence="1">
    <name type="scientific">Rhizophora mucronata</name>
    <name type="common">Asiatic mangrove</name>
    <dbReference type="NCBI Taxonomy" id="61149"/>
    <lineage>
        <taxon>Eukaryota</taxon>
        <taxon>Viridiplantae</taxon>
        <taxon>Streptophyta</taxon>
        <taxon>Embryophyta</taxon>
        <taxon>Tracheophyta</taxon>
        <taxon>Spermatophyta</taxon>
        <taxon>Magnoliopsida</taxon>
        <taxon>eudicotyledons</taxon>
        <taxon>Gunneridae</taxon>
        <taxon>Pentapetalae</taxon>
        <taxon>rosids</taxon>
        <taxon>fabids</taxon>
        <taxon>Malpighiales</taxon>
        <taxon>Rhizophoraceae</taxon>
        <taxon>Rhizophora</taxon>
    </lineage>
</organism>
<dbReference type="EMBL" id="GGEC01090822">
    <property type="protein sequence ID" value="MBX71306.1"/>
    <property type="molecule type" value="Transcribed_RNA"/>
</dbReference>
<reference evidence="1" key="1">
    <citation type="submission" date="2018-02" db="EMBL/GenBank/DDBJ databases">
        <title>Rhizophora mucronata_Transcriptome.</title>
        <authorList>
            <person name="Meera S.P."/>
            <person name="Sreeshan A."/>
            <person name="Augustine A."/>
        </authorList>
    </citation>
    <scope>NUCLEOTIDE SEQUENCE</scope>
    <source>
        <tissue evidence="1">Leaf</tissue>
    </source>
</reference>
<sequence length="57" mass="6576">MIASWAVMRFLLVECKHAHRNSRKEVMNDLSRCINVANVVSVVKSKLSHSMHTLRIQ</sequence>
<proteinExistence type="predicted"/>
<accession>A0A2P2QWD6</accession>